<proteinExistence type="predicted"/>
<organism evidence="1 2">
    <name type="scientific">Ficus carica</name>
    <name type="common">Common fig</name>
    <dbReference type="NCBI Taxonomy" id="3494"/>
    <lineage>
        <taxon>Eukaryota</taxon>
        <taxon>Viridiplantae</taxon>
        <taxon>Streptophyta</taxon>
        <taxon>Embryophyta</taxon>
        <taxon>Tracheophyta</taxon>
        <taxon>Spermatophyta</taxon>
        <taxon>Magnoliopsida</taxon>
        <taxon>eudicotyledons</taxon>
        <taxon>Gunneridae</taxon>
        <taxon>Pentapetalae</taxon>
        <taxon>rosids</taxon>
        <taxon>fabids</taxon>
        <taxon>Rosales</taxon>
        <taxon>Moraceae</taxon>
        <taxon>Ficeae</taxon>
        <taxon>Ficus</taxon>
    </lineage>
</organism>
<reference evidence="1" key="1">
    <citation type="submission" date="2023-07" db="EMBL/GenBank/DDBJ databases">
        <title>draft genome sequence of fig (Ficus carica).</title>
        <authorList>
            <person name="Takahashi T."/>
            <person name="Nishimura K."/>
        </authorList>
    </citation>
    <scope>NUCLEOTIDE SEQUENCE</scope>
</reference>
<dbReference type="Proteomes" id="UP001187192">
    <property type="component" value="Unassembled WGS sequence"/>
</dbReference>
<evidence type="ECO:0000313" key="2">
    <source>
        <dbReference type="Proteomes" id="UP001187192"/>
    </source>
</evidence>
<dbReference type="AlphaFoldDB" id="A0AA88J684"/>
<sequence>MQSSLPCLYTRCNQLGRCVVMEVEYLVEMVELARWLISHGFHHLVVVALLNPTTNTTKSESHNQAFAKHAITSLLSSPALPRPPAEN</sequence>
<accession>A0AA88J684</accession>
<keyword evidence="2" id="KW-1185">Reference proteome</keyword>
<name>A0AA88J684_FICCA</name>
<comment type="caution">
    <text evidence="1">The sequence shown here is derived from an EMBL/GenBank/DDBJ whole genome shotgun (WGS) entry which is preliminary data.</text>
</comment>
<gene>
    <name evidence="1" type="ORF">TIFTF001_032744</name>
</gene>
<protein>
    <submittedName>
        <fullName evidence="1">Uncharacterized protein</fullName>
    </submittedName>
</protein>
<dbReference type="EMBL" id="BTGU01000155">
    <property type="protein sequence ID" value="GMN63664.1"/>
    <property type="molecule type" value="Genomic_DNA"/>
</dbReference>
<evidence type="ECO:0000313" key="1">
    <source>
        <dbReference type="EMBL" id="GMN63664.1"/>
    </source>
</evidence>